<evidence type="ECO:0000313" key="4">
    <source>
        <dbReference type="Proteomes" id="UP001296104"/>
    </source>
</evidence>
<dbReference type="InterPro" id="IPR018554">
    <property type="entry name" value="FRQ"/>
</dbReference>
<name>A0AAI9E8W0_9PEZI</name>
<sequence length="1004" mass="109594">MADERPHPTIVTTPPAQAGATSSPHPRRPPACRSVSLLHSSRKRSSPTKDQSDSSSDSAVFRRKKSKTGKDDDSPSSLQPLGRESSGGSSNAEKWFEKSNNELRDNSASFADNEPPFFMRNSSSSETPPEAQNQMSRFLSVPNEASTLPMRNNLLHFGTDGSSTDDFRSVIDDLTIENKKLKRRLKKYEKLHDSHLRDEKLFEVRIHGLPPEKKRELEETLRKFASGLSSNGLPAAYEGLLPVLGKQNTSSSQTSHQNTDSAYASMSGQGSSAQSGTEMKAKHPGGSSASRAQNIHTYLHQIPEGLLPQTNPANLTERSKKKLVVRRLEQIFAGKGAALGGHQHSQQQEDVSQMAARAERAAGEAQGQRSRGEGTREAHIMKGETEDPAEPKKRTGQDTSRDDQSYKSASKSRAQRSKEELANPDSQPTGEQRPTRPLDLDPHRAQVPAENLRYIRHLGFSPPDLDSERSPEEGHGWIYLNLLINMAQLHTIHVTSEFVKKALLEYSSKFEISSDGRKVRWKGRHSVTQNSSSGGSTHSRAGVDTPDVQSPRKRPRLSYRQTTQSGVSSAKPGAVSALRSQNENSKLVYTPMFFHRDTSEDSEDSSEDEEGTMSPYPAAPAGDSSGMTSSGMRTASTKKYRKRDDGPIIFYNNARFCTDLSGDRKPTGHKAPPYTAATTVPVGRPQKPPVATSEKRGPLALAAELPEPMDLDDNPIPENMELTFPPPSPRKFDNKQRATYATMEATGIGGIVPTDHFAIGVETHYALLEHADAQAVSRNDASKYTPAKFADILEQGGRRNKARAVVQERVVATNKENLPPSELPPALSFMPWSEGFTGDDDESDVDEVMSVSPESPGAILPSAARQPVELHYASSEEEGEDSEDDDGQSDDGSLDLLAAAREADPEAILQKEREYDANMADRLAEEIPAGSSAATAGGGSGFASPVDGIGMTQKQYQRALQESRGKQQPRATLQRANTGDSTKVHGPDDCSENEQEDEMNDVRS</sequence>
<dbReference type="AlphaFoldDB" id="A0AAI9E8W0"/>
<dbReference type="GO" id="GO:0007623">
    <property type="term" value="P:circadian rhythm"/>
    <property type="evidence" value="ECO:0007669"/>
    <property type="project" value="InterPro"/>
</dbReference>
<accession>A0AAI9E8W0</accession>
<keyword evidence="1" id="KW-0175">Coiled coil</keyword>
<feature type="compositionally biased region" description="Acidic residues" evidence="2">
    <location>
        <begin position="600"/>
        <end position="611"/>
    </location>
</feature>
<feature type="compositionally biased region" description="Polar residues" evidence="2">
    <location>
        <begin position="526"/>
        <end position="539"/>
    </location>
</feature>
<feature type="compositionally biased region" description="Basic and acidic residues" evidence="2">
    <location>
        <begin position="433"/>
        <end position="442"/>
    </location>
</feature>
<proteinExistence type="predicted"/>
<dbReference type="GO" id="GO:0006355">
    <property type="term" value="P:regulation of DNA-templated transcription"/>
    <property type="evidence" value="ECO:0007669"/>
    <property type="project" value="InterPro"/>
</dbReference>
<keyword evidence="4" id="KW-1185">Reference proteome</keyword>
<feature type="region of interest" description="Disordered" evidence="2">
    <location>
        <begin position="662"/>
        <end position="696"/>
    </location>
</feature>
<dbReference type="Proteomes" id="UP001296104">
    <property type="component" value="Unassembled WGS sequence"/>
</dbReference>
<comment type="caution">
    <text evidence="3">The sequence shown here is derived from an EMBL/GenBank/DDBJ whole genome shotgun (WGS) entry which is preliminary data.</text>
</comment>
<dbReference type="GO" id="GO:0005634">
    <property type="term" value="C:nucleus"/>
    <property type="evidence" value="ECO:0007669"/>
    <property type="project" value="InterPro"/>
</dbReference>
<gene>
    <name evidence="3" type="ORF">LECACI_7A002571</name>
</gene>
<feature type="compositionally biased region" description="Basic and acidic residues" evidence="2">
    <location>
        <begin position="370"/>
        <end position="405"/>
    </location>
</feature>
<dbReference type="GO" id="GO:0005737">
    <property type="term" value="C:cytoplasm"/>
    <property type="evidence" value="ECO:0007669"/>
    <property type="project" value="InterPro"/>
</dbReference>
<feature type="region of interest" description="Disordered" evidence="2">
    <location>
        <begin position="336"/>
        <end position="442"/>
    </location>
</feature>
<protein>
    <submittedName>
        <fullName evidence="3">Frequency clock</fullName>
    </submittedName>
</protein>
<feature type="compositionally biased region" description="Basic and acidic residues" evidence="2">
    <location>
        <begin position="94"/>
        <end position="105"/>
    </location>
</feature>
<evidence type="ECO:0000256" key="2">
    <source>
        <dbReference type="SAM" id="MobiDB-lite"/>
    </source>
</evidence>
<feature type="compositionally biased region" description="Polar residues" evidence="2">
    <location>
        <begin position="10"/>
        <end position="24"/>
    </location>
</feature>
<feature type="compositionally biased region" description="Polar residues" evidence="2">
    <location>
        <begin position="625"/>
        <end position="635"/>
    </location>
</feature>
<evidence type="ECO:0000256" key="1">
    <source>
        <dbReference type="SAM" id="Coils"/>
    </source>
</evidence>
<feature type="compositionally biased region" description="Acidic residues" evidence="2">
    <location>
        <begin position="837"/>
        <end position="847"/>
    </location>
</feature>
<feature type="compositionally biased region" description="Polar residues" evidence="2">
    <location>
        <begin position="969"/>
        <end position="981"/>
    </location>
</feature>
<dbReference type="EMBL" id="CAVMBE010000011">
    <property type="protein sequence ID" value="CAK3908190.1"/>
    <property type="molecule type" value="Genomic_DNA"/>
</dbReference>
<evidence type="ECO:0000313" key="3">
    <source>
        <dbReference type="EMBL" id="CAK3908190.1"/>
    </source>
</evidence>
<feature type="coiled-coil region" evidence="1">
    <location>
        <begin position="171"/>
        <end position="198"/>
    </location>
</feature>
<organism evidence="3 4">
    <name type="scientific">Lecanosticta acicola</name>
    <dbReference type="NCBI Taxonomy" id="111012"/>
    <lineage>
        <taxon>Eukaryota</taxon>
        <taxon>Fungi</taxon>
        <taxon>Dikarya</taxon>
        <taxon>Ascomycota</taxon>
        <taxon>Pezizomycotina</taxon>
        <taxon>Dothideomycetes</taxon>
        <taxon>Dothideomycetidae</taxon>
        <taxon>Mycosphaerellales</taxon>
        <taxon>Mycosphaerellaceae</taxon>
        <taxon>Lecanosticta</taxon>
    </lineage>
</organism>
<feature type="compositionally biased region" description="Acidic residues" evidence="2">
    <location>
        <begin position="875"/>
        <end position="893"/>
    </location>
</feature>
<feature type="compositionally biased region" description="Acidic residues" evidence="2">
    <location>
        <begin position="989"/>
        <end position="1004"/>
    </location>
</feature>
<feature type="compositionally biased region" description="Polar residues" evidence="2">
    <location>
        <begin position="559"/>
        <end position="568"/>
    </location>
</feature>
<feature type="region of interest" description="Disordered" evidence="2">
    <location>
        <begin position="247"/>
        <end position="290"/>
    </location>
</feature>
<feature type="compositionally biased region" description="Low complexity" evidence="2">
    <location>
        <begin position="247"/>
        <end position="276"/>
    </location>
</feature>
<feature type="compositionally biased region" description="Basic and acidic residues" evidence="2">
    <location>
        <begin position="901"/>
        <end position="916"/>
    </location>
</feature>
<feature type="region of interest" description="Disordered" evidence="2">
    <location>
        <begin position="596"/>
        <end position="639"/>
    </location>
</feature>
<feature type="compositionally biased region" description="Polar residues" evidence="2">
    <location>
        <begin position="120"/>
        <end position="135"/>
    </location>
</feature>
<feature type="region of interest" description="Disordered" evidence="2">
    <location>
        <begin position="816"/>
        <end position="1004"/>
    </location>
</feature>
<feature type="region of interest" description="Disordered" evidence="2">
    <location>
        <begin position="521"/>
        <end position="582"/>
    </location>
</feature>
<reference evidence="3" key="1">
    <citation type="submission" date="2023-11" db="EMBL/GenBank/DDBJ databases">
        <authorList>
            <person name="Alioto T."/>
            <person name="Alioto T."/>
            <person name="Gomez Garrido J."/>
        </authorList>
    </citation>
    <scope>NUCLEOTIDE SEQUENCE</scope>
</reference>
<feature type="region of interest" description="Disordered" evidence="2">
    <location>
        <begin position="1"/>
        <end position="135"/>
    </location>
</feature>
<dbReference type="Pfam" id="PF09421">
    <property type="entry name" value="FRQ"/>
    <property type="match status" value="1"/>
</dbReference>